<evidence type="ECO:0000259" key="2">
    <source>
        <dbReference type="PROSITE" id="PS00662"/>
    </source>
</evidence>
<dbReference type="STRING" id="1817816.A2Y64_02260"/>
<accession>A0A1F5EVW6</accession>
<dbReference type="PROSITE" id="PS00662">
    <property type="entry name" value="T2SP_E"/>
    <property type="match status" value="1"/>
</dbReference>
<dbReference type="Proteomes" id="UP000177187">
    <property type="component" value="Unassembled WGS sequence"/>
</dbReference>
<dbReference type="InterPro" id="IPR003593">
    <property type="entry name" value="AAA+_ATPase"/>
</dbReference>
<dbReference type="InterPro" id="IPR050921">
    <property type="entry name" value="T4SS_GSP_E_ATPase"/>
</dbReference>
<feature type="domain" description="Bacterial type II secretion system protein E" evidence="2">
    <location>
        <begin position="186"/>
        <end position="200"/>
    </location>
</feature>
<dbReference type="GO" id="GO:0005524">
    <property type="term" value="F:ATP binding"/>
    <property type="evidence" value="ECO:0007669"/>
    <property type="project" value="InterPro"/>
</dbReference>
<dbReference type="NCBIfam" id="TIGR01420">
    <property type="entry name" value="pilT_fam"/>
    <property type="match status" value="1"/>
</dbReference>
<dbReference type="InterPro" id="IPR027417">
    <property type="entry name" value="P-loop_NTPase"/>
</dbReference>
<comment type="caution">
    <text evidence="3">The sequence shown here is derived from an EMBL/GenBank/DDBJ whole genome shotgun (WGS) entry which is preliminary data.</text>
</comment>
<dbReference type="AlphaFoldDB" id="A0A1F5EVW6"/>
<dbReference type="GO" id="GO:0016887">
    <property type="term" value="F:ATP hydrolysis activity"/>
    <property type="evidence" value="ECO:0007669"/>
    <property type="project" value="InterPro"/>
</dbReference>
<dbReference type="SMART" id="SM00382">
    <property type="entry name" value="AAA"/>
    <property type="match status" value="1"/>
</dbReference>
<dbReference type="Gene3D" id="3.40.50.300">
    <property type="entry name" value="P-loop containing nucleotide triphosphate hydrolases"/>
    <property type="match status" value="1"/>
</dbReference>
<name>A0A1F5EVW6_9BACT</name>
<dbReference type="Gene3D" id="3.30.450.90">
    <property type="match status" value="1"/>
</dbReference>
<dbReference type="InterPro" id="IPR006321">
    <property type="entry name" value="PilT/PilU"/>
</dbReference>
<dbReference type="CDD" id="cd01131">
    <property type="entry name" value="PilT"/>
    <property type="match status" value="1"/>
</dbReference>
<dbReference type="Pfam" id="PF00437">
    <property type="entry name" value="T2SSE"/>
    <property type="match status" value="1"/>
</dbReference>
<dbReference type="SUPFAM" id="SSF52540">
    <property type="entry name" value="P-loop containing nucleoside triphosphate hydrolases"/>
    <property type="match status" value="1"/>
</dbReference>
<dbReference type="EMBL" id="MFAF01000147">
    <property type="protein sequence ID" value="OGD71551.1"/>
    <property type="molecule type" value="Genomic_DNA"/>
</dbReference>
<gene>
    <name evidence="3" type="ORF">A2Y64_02260</name>
</gene>
<evidence type="ECO:0000313" key="3">
    <source>
        <dbReference type="EMBL" id="OGD71551.1"/>
    </source>
</evidence>
<organism evidence="3 4">
    <name type="scientific">Candidatus Coatesbacteria bacterium RBG_13_66_14</name>
    <dbReference type="NCBI Taxonomy" id="1817816"/>
    <lineage>
        <taxon>Bacteria</taxon>
        <taxon>Candidatus Coatesiibacteriota</taxon>
    </lineage>
</organism>
<sequence>MRAQGASDLHVVVGYPPHMRLDGRLIPTNLEPFTRETANSFTGLFLSSRPGARARYDDAGQVDLGYELEGQGRFRVNVYRTSEGPACAIRAIPDVIPSLEELGLPKSVAGLTALPKGLILVTGPTGSGKSTTLAAVIAKINREGARHVITIEDPIEFRHERGKSLVTQRELGTDYADTVSAVRSCLRQDPDVIMIGEMRDPPTMGAALTVAETGHVALSTLHTNSATQTVTRILDAFPSDETRQIRIQLSFCLEAVVSQALLPQKDGPGRVLATEVLIATPAVRALIRDGKEHQLYSVIQSGHAHGMYTLNSSLTALIGAGLVDREAALEASNRREELAEQLAEAGL</sequence>
<protein>
    <recommendedName>
        <fullName evidence="2">Bacterial type II secretion system protein E domain-containing protein</fullName>
    </recommendedName>
</protein>
<proteinExistence type="inferred from homology"/>
<comment type="similarity">
    <text evidence="1">Belongs to the GSP E family.</text>
</comment>
<reference evidence="3 4" key="1">
    <citation type="journal article" date="2016" name="Nat. Commun.">
        <title>Thousands of microbial genomes shed light on interconnected biogeochemical processes in an aquifer system.</title>
        <authorList>
            <person name="Anantharaman K."/>
            <person name="Brown C.T."/>
            <person name="Hug L.A."/>
            <person name="Sharon I."/>
            <person name="Castelle C.J."/>
            <person name="Probst A.J."/>
            <person name="Thomas B.C."/>
            <person name="Singh A."/>
            <person name="Wilkins M.J."/>
            <person name="Karaoz U."/>
            <person name="Brodie E.L."/>
            <person name="Williams K.H."/>
            <person name="Hubbard S.S."/>
            <person name="Banfield J.F."/>
        </authorList>
    </citation>
    <scope>NUCLEOTIDE SEQUENCE [LARGE SCALE GENOMIC DNA]</scope>
</reference>
<evidence type="ECO:0000256" key="1">
    <source>
        <dbReference type="ARBA" id="ARBA00006611"/>
    </source>
</evidence>
<dbReference type="InterPro" id="IPR001482">
    <property type="entry name" value="T2SS/T4SS_dom"/>
</dbReference>
<dbReference type="PANTHER" id="PTHR30486">
    <property type="entry name" value="TWITCHING MOTILITY PROTEIN PILT"/>
    <property type="match status" value="1"/>
</dbReference>
<evidence type="ECO:0000313" key="4">
    <source>
        <dbReference type="Proteomes" id="UP000177187"/>
    </source>
</evidence>